<evidence type="ECO:0000313" key="4">
    <source>
        <dbReference type="Proteomes" id="UP001501521"/>
    </source>
</evidence>
<comment type="caution">
    <text evidence="3">The sequence shown here is derived from an EMBL/GenBank/DDBJ whole genome shotgun (WGS) entry which is preliminary data.</text>
</comment>
<dbReference type="InterPro" id="IPR008928">
    <property type="entry name" value="6-hairpin_glycosidase_sf"/>
</dbReference>
<keyword evidence="2" id="KW-0413">Isomerase</keyword>
<evidence type="ECO:0000256" key="1">
    <source>
        <dbReference type="ARBA" id="ARBA00008558"/>
    </source>
</evidence>
<proteinExistence type="inferred from homology"/>
<protein>
    <recommendedName>
        <fullName evidence="5">N-acyl-D-glucosamine 2-epimerase</fullName>
    </recommendedName>
</protein>
<keyword evidence="4" id="KW-1185">Reference proteome</keyword>
<dbReference type="InterPro" id="IPR012341">
    <property type="entry name" value="6hp_glycosidase-like_sf"/>
</dbReference>
<evidence type="ECO:0000256" key="2">
    <source>
        <dbReference type="ARBA" id="ARBA00023235"/>
    </source>
</evidence>
<sequence length="402" mass="44254">MIDWLTTPTHRAWLQREAERLLAFGAAAPVAGQGAAYLDADGNPDPGRPVETYVTCRMVHVYALGHLMGIPGSRPLAQLAMSGLTGALRDDQHGGWFHDSTRAGAKQAYDHAFVVLAGSSATVAGLAGGRELLDEALAVLDERFWDEGHGMVADAAQPDWSVTDPYRGINANMHTVEAMLAAADATWDQRWLERAERIATFAREQAAAHDWRLPEHYDKAWRPQLEYNADQPEDPFRPYGATIGHGLEWARLFLHLEAATGVTDSRWADAAQQLYDRAIADGWARDGHDGFVYTTGWDGTPVTTDRLHWVAAEAIGAAAALYHRTGDKRYATDYAHWWDHVARHFVDSGRGSWHHQLDAGLAVADSVWPGKPDLYHAVQATLIPRLPLAPSLAMALAQRQLV</sequence>
<comment type="similarity">
    <text evidence="1">Belongs to the N-acylglucosamine 2-epimerase family.</text>
</comment>
<gene>
    <name evidence="3" type="ORF">GCM10025789_07610</name>
</gene>
<dbReference type="Gene3D" id="1.50.10.10">
    <property type="match status" value="1"/>
</dbReference>
<dbReference type="RefSeq" id="WP_345579205.1">
    <property type="nucleotide sequence ID" value="NZ_BAABLV010000012.1"/>
</dbReference>
<reference evidence="4" key="1">
    <citation type="journal article" date="2019" name="Int. J. Syst. Evol. Microbiol.">
        <title>The Global Catalogue of Microorganisms (GCM) 10K type strain sequencing project: providing services to taxonomists for standard genome sequencing and annotation.</title>
        <authorList>
            <consortium name="The Broad Institute Genomics Platform"/>
            <consortium name="The Broad Institute Genome Sequencing Center for Infectious Disease"/>
            <person name="Wu L."/>
            <person name="Ma J."/>
        </authorList>
    </citation>
    <scope>NUCLEOTIDE SEQUENCE [LARGE SCALE GENOMIC DNA]</scope>
    <source>
        <strain evidence="4">JCM 19125</strain>
    </source>
</reference>
<accession>A0ABP9F6A0</accession>
<evidence type="ECO:0000313" key="3">
    <source>
        <dbReference type="EMBL" id="GAA4892932.1"/>
    </source>
</evidence>
<dbReference type="Pfam" id="PF07221">
    <property type="entry name" value="GlcNAc_2-epim"/>
    <property type="match status" value="1"/>
</dbReference>
<dbReference type="SUPFAM" id="SSF48208">
    <property type="entry name" value="Six-hairpin glycosidases"/>
    <property type="match status" value="1"/>
</dbReference>
<dbReference type="InterPro" id="IPR010819">
    <property type="entry name" value="AGE/CE"/>
</dbReference>
<dbReference type="PANTHER" id="PTHR15108">
    <property type="entry name" value="N-ACYLGLUCOSAMINE-2-EPIMERASE"/>
    <property type="match status" value="1"/>
</dbReference>
<organism evidence="3 4">
    <name type="scientific">Tessaracoccus lubricantis</name>
    <dbReference type="NCBI Taxonomy" id="545543"/>
    <lineage>
        <taxon>Bacteria</taxon>
        <taxon>Bacillati</taxon>
        <taxon>Actinomycetota</taxon>
        <taxon>Actinomycetes</taxon>
        <taxon>Propionibacteriales</taxon>
        <taxon>Propionibacteriaceae</taxon>
        <taxon>Tessaracoccus</taxon>
    </lineage>
</organism>
<dbReference type="Proteomes" id="UP001501521">
    <property type="component" value="Unassembled WGS sequence"/>
</dbReference>
<dbReference type="EMBL" id="BAABLV010000012">
    <property type="protein sequence ID" value="GAA4892932.1"/>
    <property type="molecule type" value="Genomic_DNA"/>
</dbReference>
<evidence type="ECO:0008006" key="5">
    <source>
        <dbReference type="Google" id="ProtNLM"/>
    </source>
</evidence>
<name>A0ABP9F6A0_9ACTN</name>